<keyword evidence="5" id="KW-0326">Glycosidase</keyword>
<keyword evidence="4" id="KW-0119">Carbohydrate metabolism</keyword>
<protein>
    <recommendedName>
        <fullName evidence="9">Beta-xylosidase</fullName>
    </recommendedName>
</protein>
<dbReference type="Gene3D" id="2.115.10.20">
    <property type="entry name" value="Glycosyl hydrolase domain, family 43"/>
    <property type="match status" value="1"/>
</dbReference>
<reference evidence="7 8" key="1">
    <citation type="journal article" date="2019" name="Int. J. Syst. Evol. Microbiol.">
        <title>The Global Catalogue of Microorganisms (GCM) 10K type strain sequencing project: providing services to taxonomists for standard genome sequencing and annotation.</title>
        <authorList>
            <consortium name="The Broad Institute Genomics Platform"/>
            <consortium name="The Broad Institute Genome Sequencing Center for Infectious Disease"/>
            <person name="Wu L."/>
            <person name="Ma J."/>
        </authorList>
    </citation>
    <scope>NUCLEOTIDE SEQUENCE [LARGE SCALE GENOMIC DNA]</scope>
    <source>
        <strain evidence="7 8">JCM 9383</strain>
    </source>
</reference>
<keyword evidence="2" id="KW-0624">Polysaccharide degradation</keyword>
<proteinExistence type="inferred from homology"/>
<dbReference type="Pfam" id="PF04616">
    <property type="entry name" value="Glyco_hydro_43"/>
    <property type="match status" value="2"/>
</dbReference>
<sequence>MVGIRRALLVVPALLGAMLTASHADPPEPASNATYFNDASLPGADPFVLRDPVSGEYFAYSTEGADPGHHFAIYRSADLTTWQRIPGGALDANQQWGRDWFWAPEVYHNARTGKYFLFYSARMREGVAEHFTYADFEEPSKIGVAVADSPTGPFRNIADRPLDYFPYDPNYHDVNLIMDETQRKPPDTLEEGMTAPLGTYIPFIDPNVFFDDGRIYLYFSRNAYRNWVWDHELGKYIEESNIYAVELTSQWWDDPAGATMPEIHPSYRNTNRAPNDPPLVRKDGFTPILNYGSDPQPWENAHVNDYEESQGQKKNRRWAEGSTAIRTRTADGKPLYFLTYSANNYAHAYYGVGYAVAPSPLGPWTKSDANPVLHQDERKGMYSTGHGSVIASPDSRELYYVHHGRPKTGTDRRLYTERMHIDPDTSSLSIDQSTDDEPVPSGVAPYSMSVDSPLLDVSSGQARVNWTVASAPGTLMGLSNPLNRVTAELDPPNAAEIVTGADHAVLTGRPRLAALTMRYQRLSVKSGFFDVVNRGRDRVAKTVPVASCTRTLSGPQPALEVADGVLCLRNASVSGPVRVKPGAVLVVIDSTVDGPIDARGAAGVWLARSEVSDRIRIEDTKGLVRAEDLRVRGAMVLRGNTSSSPIVIAGNTIDGSLSCAANSPAPVNAGRANEVGGSIHDQCAGL</sequence>
<feature type="chain" id="PRO_5047240431" description="Beta-xylosidase" evidence="6">
    <location>
        <begin position="25"/>
        <end position="686"/>
    </location>
</feature>
<keyword evidence="8" id="KW-1185">Reference proteome</keyword>
<dbReference type="EMBL" id="BAAAUX010000011">
    <property type="protein sequence ID" value="GAA2789226.1"/>
    <property type="molecule type" value="Genomic_DNA"/>
</dbReference>
<feature type="signal peptide" evidence="6">
    <location>
        <begin position="1"/>
        <end position="24"/>
    </location>
</feature>
<keyword evidence="2" id="KW-0858">Xylan degradation</keyword>
<evidence type="ECO:0000313" key="7">
    <source>
        <dbReference type="EMBL" id="GAA2789226.1"/>
    </source>
</evidence>
<dbReference type="CDD" id="cd08991">
    <property type="entry name" value="GH43_HoAraf43-like"/>
    <property type="match status" value="1"/>
</dbReference>
<organism evidence="7 8">
    <name type="scientific">Saccharopolyspora taberi</name>
    <dbReference type="NCBI Taxonomy" id="60895"/>
    <lineage>
        <taxon>Bacteria</taxon>
        <taxon>Bacillati</taxon>
        <taxon>Actinomycetota</taxon>
        <taxon>Actinomycetes</taxon>
        <taxon>Pseudonocardiales</taxon>
        <taxon>Pseudonocardiaceae</taxon>
        <taxon>Saccharopolyspora</taxon>
    </lineage>
</organism>
<dbReference type="PANTHER" id="PTHR43772:SF2">
    <property type="entry name" value="PUTATIVE (AFU_ORTHOLOGUE AFUA_2G04480)-RELATED"/>
    <property type="match status" value="1"/>
</dbReference>
<dbReference type="InterPro" id="IPR006710">
    <property type="entry name" value="Glyco_hydro_43"/>
</dbReference>
<evidence type="ECO:0000313" key="8">
    <source>
        <dbReference type="Proteomes" id="UP001500979"/>
    </source>
</evidence>
<dbReference type="InterPro" id="IPR052176">
    <property type="entry name" value="Glycosyl_Hydrlase_43_Enz"/>
</dbReference>
<evidence type="ECO:0000256" key="4">
    <source>
        <dbReference type="ARBA" id="ARBA00023277"/>
    </source>
</evidence>
<evidence type="ECO:0008006" key="9">
    <source>
        <dbReference type="Google" id="ProtNLM"/>
    </source>
</evidence>
<comment type="caution">
    <text evidence="7">The sequence shown here is derived from an EMBL/GenBank/DDBJ whole genome shotgun (WGS) entry which is preliminary data.</text>
</comment>
<dbReference type="PANTHER" id="PTHR43772">
    <property type="entry name" value="ENDO-1,4-BETA-XYLANASE"/>
    <property type="match status" value="1"/>
</dbReference>
<dbReference type="Proteomes" id="UP001500979">
    <property type="component" value="Unassembled WGS sequence"/>
</dbReference>
<gene>
    <name evidence="7" type="ORF">GCM10010470_24830</name>
</gene>
<evidence type="ECO:0000256" key="5">
    <source>
        <dbReference type="ARBA" id="ARBA00023295"/>
    </source>
</evidence>
<evidence type="ECO:0000256" key="3">
    <source>
        <dbReference type="ARBA" id="ARBA00022801"/>
    </source>
</evidence>
<keyword evidence="3" id="KW-0378">Hydrolase</keyword>
<evidence type="ECO:0000256" key="2">
    <source>
        <dbReference type="ARBA" id="ARBA00022651"/>
    </source>
</evidence>
<accession>A0ABN3VBI7</accession>
<keyword evidence="6" id="KW-0732">Signal</keyword>
<evidence type="ECO:0000256" key="6">
    <source>
        <dbReference type="SAM" id="SignalP"/>
    </source>
</evidence>
<evidence type="ECO:0000256" key="1">
    <source>
        <dbReference type="ARBA" id="ARBA00009865"/>
    </source>
</evidence>
<name>A0ABN3VBI7_9PSEU</name>
<dbReference type="SUPFAM" id="SSF75005">
    <property type="entry name" value="Arabinanase/levansucrase/invertase"/>
    <property type="match status" value="1"/>
</dbReference>
<dbReference type="RefSeq" id="WP_344679737.1">
    <property type="nucleotide sequence ID" value="NZ_BAAAUX010000011.1"/>
</dbReference>
<dbReference type="InterPro" id="IPR023296">
    <property type="entry name" value="Glyco_hydro_beta-prop_sf"/>
</dbReference>
<comment type="similarity">
    <text evidence="1">Belongs to the glycosyl hydrolase 43 family.</text>
</comment>